<keyword evidence="2" id="KW-1185">Reference proteome</keyword>
<dbReference type="STRING" id="80852.AWOD_II_0504"/>
<dbReference type="KEGG" id="awd:AWOD_II_0504"/>
<accession>A0A090K0B9</accession>
<sequence length="274" mass="32393">METISIQEVLKLEDASHYKFHCARWNGERQPLDVYVEDKNTWFEWNTWRSSKNEFTRKYIFSLIDFYPENNIWLFGGIYEVLDRPNIPNSHSYKIRELTEYSSYVGRLKVYLPKPSRGRAFYLEHHIEQMVVSELLKEPYSGEYFPGYENIDHDFSTLVSIFKNQKSDWKSALSNIKGVYVIFDKSNGKKYVGSAYGEHGIWSRWSCYIGTGHGWNDGLTALISKNGFEYALENFKVTLLEYRPMKTDDKTIFERESFWKQVLLSRGAFGYNKN</sequence>
<dbReference type="SUPFAM" id="SSF82771">
    <property type="entry name" value="GIY-YIG endonuclease"/>
    <property type="match status" value="1"/>
</dbReference>
<organism evidence="1 2">
    <name type="scientific">Aliivibrio wodanis</name>
    <dbReference type="NCBI Taxonomy" id="80852"/>
    <lineage>
        <taxon>Bacteria</taxon>
        <taxon>Pseudomonadati</taxon>
        <taxon>Pseudomonadota</taxon>
        <taxon>Gammaproteobacteria</taxon>
        <taxon>Vibrionales</taxon>
        <taxon>Vibrionaceae</taxon>
        <taxon>Aliivibrio</taxon>
    </lineage>
</organism>
<dbReference type="Proteomes" id="UP000032427">
    <property type="component" value="Chromosome 2"/>
</dbReference>
<proteinExistence type="predicted"/>
<dbReference type="OrthoDB" id="89044at2"/>
<protein>
    <recommendedName>
        <fullName evidence="3">GIY-YIG domain-containing protein</fullName>
    </recommendedName>
</protein>
<dbReference type="HOGENOM" id="CLU_061953_0_0_6"/>
<evidence type="ECO:0008006" key="3">
    <source>
        <dbReference type="Google" id="ProtNLM"/>
    </source>
</evidence>
<name>A0A090K0B9_9GAMM</name>
<dbReference type="AlphaFoldDB" id="A0A090K0B9"/>
<evidence type="ECO:0000313" key="1">
    <source>
        <dbReference type="EMBL" id="CED57148.1"/>
    </source>
</evidence>
<dbReference type="CDD" id="cd10446">
    <property type="entry name" value="GIY-YIG_unchar_1"/>
    <property type="match status" value="1"/>
</dbReference>
<reference evidence="2" key="1">
    <citation type="submission" date="2014-09" db="EMBL/GenBank/DDBJ databases">
        <authorList>
            <person name="Hjerde E."/>
        </authorList>
    </citation>
    <scope>NUCLEOTIDE SEQUENCE [LARGE SCALE GENOMIC DNA]</scope>
    <source>
        <strain evidence="2">06/09/139</strain>
    </source>
</reference>
<dbReference type="EMBL" id="LN554847">
    <property type="protein sequence ID" value="CED57148.1"/>
    <property type="molecule type" value="Genomic_DNA"/>
</dbReference>
<evidence type="ECO:0000313" key="2">
    <source>
        <dbReference type="Proteomes" id="UP000032427"/>
    </source>
</evidence>
<dbReference type="InterPro" id="IPR035901">
    <property type="entry name" value="GIY-YIG_endonuc_sf"/>
</dbReference>
<dbReference type="PATRIC" id="fig|80852.17.peg.3274"/>
<gene>
    <name evidence="1" type="ORF">AWOD_II_0504</name>
</gene>
<dbReference type="Gene3D" id="3.40.1440.10">
    <property type="entry name" value="GIY-YIG endonuclease"/>
    <property type="match status" value="1"/>
</dbReference>
<dbReference type="GeneID" id="28542755"/>